<keyword evidence="3" id="KW-1185">Reference proteome</keyword>
<name>A0ABW1WPQ8_9HYPH</name>
<reference evidence="3" key="1">
    <citation type="journal article" date="2019" name="Int. J. Syst. Evol. Microbiol.">
        <title>The Global Catalogue of Microorganisms (GCM) 10K type strain sequencing project: providing services to taxonomists for standard genome sequencing and annotation.</title>
        <authorList>
            <consortium name="The Broad Institute Genomics Platform"/>
            <consortium name="The Broad Institute Genome Sequencing Center for Infectious Disease"/>
            <person name="Wu L."/>
            <person name="Ma J."/>
        </authorList>
    </citation>
    <scope>NUCLEOTIDE SEQUENCE [LARGE SCALE GENOMIC DNA]</scope>
    <source>
        <strain evidence="3">CCUG 36916</strain>
    </source>
</reference>
<evidence type="ECO:0000313" key="2">
    <source>
        <dbReference type="EMBL" id="MFC6389358.1"/>
    </source>
</evidence>
<evidence type="ECO:0000313" key="3">
    <source>
        <dbReference type="Proteomes" id="UP001596237"/>
    </source>
</evidence>
<feature type="transmembrane region" description="Helical" evidence="1">
    <location>
        <begin position="29"/>
        <end position="49"/>
    </location>
</feature>
<feature type="transmembrane region" description="Helical" evidence="1">
    <location>
        <begin position="111"/>
        <end position="130"/>
    </location>
</feature>
<feature type="transmembrane region" description="Helical" evidence="1">
    <location>
        <begin position="69"/>
        <end position="90"/>
    </location>
</feature>
<dbReference type="Proteomes" id="UP001596237">
    <property type="component" value="Unassembled WGS sequence"/>
</dbReference>
<proteinExistence type="predicted"/>
<accession>A0ABW1WPQ8</accession>
<dbReference type="RefSeq" id="WP_192284261.1">
    <property type="nucleotide sequence ID" value="NZ_JBHSTT010000027.1"/>
</dbReference>
<gene>
    <name evidence="2" type="ORF">ACFQDP_08395</name>
</gene>
<evidence type="ECO:0000256" key="1">
    <source>
        <dbReference type="SAM" id="Phobius"/>
    </source>
</evidence>
<keyword evidence="1" id="KW-1133">Transmembrane helix</keyword>
<keyword evidence="1" id="KW-0472">Membrane</keyword>
<comment type="caution">
    <text evidence="2">The sequence shown here is derived from an EMBL/GenBank/DDBJ whole genome shotgun (WGS) entry which is preliminary data.</text>
</comment>
<sequence>MIFVLIPPMILIAGGSALMSIKPRKALEIFLWCIYVITFLCSLYLIHYISLPHVVRTSTGRLPPTVGMILGEANALVGIAGILSIPVIFWMSHNGKSQARTLCNVLKVIRIFLIFLLASPLVVSLIRPIVWK</sequence>
<dbReference type="EMBL" id="JBHSTT010000027">
    <property type="protein sequence ID" value="MFC6389358.1"/>
    <property type="molecule type" value="Genomic_DNA"/>
</dbReference>
<organism evidence="2 3">
    <name type="scientific">Methylorubrum zatmanii</name>
    <dbReference type="NCBI Taxonomy" id="29429"/>
    <lineage>
        <taxon>Bacteria</taxon>
        <taxon>Pseudomonadati</taxon>
        <taxon>Pseudomonadota</taxon>
        <taxon>Alphaproteobacteria</taxon>
        <taxon>Hyphomicrobiales</taxon>
        <taxon>Methylobacteriaceae</taxon>
        <taxon>Methylorubrum</taxon>
    </lineage>
</organism>
<protein>
    <submittedName>
        <fullName evidence="2">Uncharacterized protein</fullName>
    </submittedName>
</protein>
<keyword evidence="1" id="KW-0812">Transmembrane</keyword>